<proteinExistence type="predicted"/>
<dbReference type="GO" id="GO:0004222">
    <property type="term" value="F:metalloendopeptidase activity"/>
    <property type="evidence" value="ECO:0007669"/>
    <property type="project" value="InterPro"/>
</dbReference>
<dbReference type="GO" id="GO:0051603">
    <property type="term" value="P:proteolysis involved in protein catabolic process"/>
    <property type="evidence" value="ECO:0007669"/>
    <property type="project" value="TreeGrafter"/>
</dbReference>
<keyword evidence="6" id="KW-0482">Metalloprotease</keyword>
<dbReference type="InterPro" id="IPR001915">
    <property type="entry name" value="Peptidase_M48"/>
</dbReference>
<feature type="domain" description="Peptidase M48" evidence="7">
    <location>
        <begin position="65"/>
        <end position="247"/>
    </location>
</feature>
<dbReference type="STRING" id="1855912.LuPra_05553"/>
<evidence type="ECO:0000256" key="1">
    <source>
        <dbReference type="ARBA" id="ARBA00001947"/>
    </source>
</evidence>
<evidence type="ECO:0000256" key="4">
    <source>
        <dbReference type="ARBA" id="ARBA00022801"/>
    </source>
</evidence>
<comment type="cofactor">
    <cofactor evidence="1">
        <name>Zn(2+)</name>
        <dbReference type="ChEBI" id="CHEBI:29105"/>
    </cofactor>
</comment>
<evidence type="ECO:0000256" key="3">
    <source>
        <dbReference type="ARBA" id="ARBA00022723"/>
    </source>
</evidence>
<dbReference type="PROSITE" id="PS51257">
    <property type="entry name" value="PROKAR_LIPOPROTEIN"/>
    <property type="match status" value="1"/>
</dbReference>
<dbReference type="OrthoDB" id="9810445at2"/>
<dbReference type="AlphaFoldDB" id="A0A143PW64"/>
<dbReference type="PANTHER" id="PTHR22726:SF1">
    <property type="entry name" value="METALLOENDOPEPTIDASE OMA1, MITOCHONDRIAL"/>
    <property type="match status" value="1"/>
</dbReference>
<reference evidence="8 9" key="1">
    <citation type="journal article" date="2016" name="Genome Announc.">
        <title>First Complete Genome Sequence of a Subdivision 6 Acidobacterium Strain.</title>
        <authorList>
            <person name="Huang S."/>
            <person name="Vieira S."/>
            <person name="Bunk B."/>
            <person name="Riedel T."/>
            <person name="Sproer C."/>
            <person name="Overmann J."/>
        </authorList>
    </citation>
    <scope>NUCLEOTIDE SEQUENCE [LARGE SCALE GENOMIC DNA]</scope>
    <source>
        <strain evidence="9">DSM 100886 HEG_-6_39</strain>
    </source>
</reference>
<reference evidence="9" key="2">
    <citation type="submission" date="2016-04" db="EMBL/GenBank/DDBJ databases">
        <title>First Complete Genome Sequence of a Subdivision 6 Acidobacterium.</title>
        <authorList>
            <person name="Huang S."/>
            <person name="Vieira S."/>
            <person name="Bunk B."/>
            <person name="Riedel T."/>
            <person name="Sproeer C."/>
            <person name="Overmann J."/>
        </authorList>
    </citation>
    <scope>NUCLEOTIDE SEQUENCE [LARGE SCALE GENOMIC DNA]</scope>
    <source>
        <strain evidence="9">DSM 100886 HEG_-6_39</strain>
    </source>
</reference>
<keyword evidence="9" id="KW-1185">Reference proteome</keyword>
<keyword evidence="3" id="KW-0479">Metal-binding</keyword>
<accession>A0A143PW64</accession>
<dbReference type="KEGG" id="abac:LuPra_05553"/>
<dbReference type="PANTHER" id="PTHR22726">
    <property type="entry name" value="METALLOENDOPEPTIDASE OMA1"/>
    <property type="match status" value="1"/>
</dbReference>
<dbReference type="Pfam" id="PF01435">
    <property type="entry name" value="Peptidase_M48"/>
    <property type="match status" value="1"/>
</dbReference>
<evidence type="ECO:0000313" key="8">
    <source>
        <dbReference type="EMBL" id="AMY12280.1"/>
    </source>
</evidence>
<dbReference type="Gene3D" id="3.30.2010.10">
    <property type="entry name" value="Metalloproteases ('zincins'), catalytic domain"/>
    <property type="match status" value="1"/>
</dbReference>
<evidence type="ECO:0000256" key="6">
    <source>
        <dbReference type="ARBA" id="ARBA00023049"/>
    </source>
</evidence>
<evidence type="ECO:0000259" key="7">
    <source>
        <dbReference type="Pfam" id="PF01435"/>
    </source>
</evidence>
<keyword evidence="5" id="KW-0862">Zinc</keyword>
<protein>
    <submittedName>
        <fullName evidence="8">TPR repeat-containing protein YfgC</fullName>
    </submittedName>
</protein>
<evidence type="ECO:0000256" key="2">
    <source>
        <dbReference type="ARBA" id="ARBA00022670"/>
    </source>
</evidence>
<dbReference type="EMBL" id="CP015136">
    <property type="protein sequence ID" value="AMY12280.1"/>
    <property type="molecule type" value="Genomic_DNA"/>
</dbReference>
<dbReference type="GO" id="GO:0046872">
    <property type="term" value="F:metal ion binding"/>
    <property type="evidence" value="ECO:0007669"/>
    <property type="project" value="UniProtKB-KW"/>
</dbReference>
<keyword evidence="4" id="KW-0378">Hydrolase</keyword>
<evidence type="ECO:0000313" key="9">
    <source>
        <dbReference type="Proteomes" id="UP000076079"/>
    </source>
</evidence>
<name>A0A143PW64_LUTPR</name>
<evidence type="ECO:0000256" key="5">
    <source>
        <dbReference type="ARBA" id="ARBA00022833"/>
    </source>
</evidence>
<sequence>MSQCPRKRARVAGVVVAAGLAVSCATNPATGKKEFNLMSEAQEVALGKESDAQVRQEMGVVNDPALQRYVDGVARRLASGTERPSLPWTFAVVDSPAVNAFALPGGYVYLTRGILAHLNSEAELAGVLGHEIAHVTARHSAAQYSKQTASSVGLLLSQIFVPELRPFGQAAEQGLGLLFLKFGRDDELQADDLGAGYATAQGWDPQGVSSMLETLGRLSEGTDRKGVPNWLSTHPMPADRIARLDQRVAALRSQATRELSVNRAAYLQHVDGLMFGDNPREGVLRGNAFLHPDMKFRLEFPQGWQVQNTPQQVVAQPQGGGAYVFLQLVSQPQGRSLQEVAAADLGQSGLQLVEGGETRVNGLPAFVGTFRGQLQNMGDVVLRSAWISHNNQVFRLAGLSSASAYRQLQQAVDASVRSFQPLSAGEADRIRPNVIELYTARSGDTWQSLASGPGHSTVKPDTLAVINGYPVQERPQAGDRLKIVVEQR</sequence>
<dbReference type="Gene3D" id="3.40.1000.10">
    <property type="entry name" value="Mog1/PsbP, alpha/beta/alpha sandwich"/>
    <property type="match status" value="1"/>
</dbReference>
<dbReference type="InterPro" id="IPR051156">
    <property type="entry name" value="Mito/Outer_Membr_Metalloprot"/>
</dbReference>
<gene>
    <name evidence="8" type="primary">yfgC_4</name>
    <name evidence="8" type="ORF">LuPra_05553</name>
</gene>
<dbReference type="Proteomes" id="UP000076079">
    <property type="component" value="Chromosome"/>
</dbReference>
<dbReference type="GO" id="GO:0016020">
    <property type="term" value="C:membrane"/>
    <property type="evidence" value="ECO:0007669"/>
    <property type="project" value="TreeGrafter"/>
</dbReference>
<dbReference type="CDD" id="cd07333">
    <property type="entry name" value="M48C_bepA_like"/>
    <property type="match status" value="1"/>
</dbReference>
<dbReference type="RefSeq" id="WP_157899766.1">
    <property type="nucleotide sequence ID" value="NZ_CP015136.1"/>
</dbReference>
<keyword evidence="2" id="KW-0645">Protease</keyword>
<organism evidence="8 9">
    <name type="scientific">Luteitalea pratensis</name>
    <dbReference type="NCBI Taxonomy" id="1855912"/>
    <lineage>
        <taxon>Bacteria</taxon>
        <taxon>Pseudomonadati</taxon>
        <taxon>Acidobacteriota</taxon>
        <taxon>Vicinamibacteria</taxon>
        <taxon>Vicinamibacterales</taxon>
        <taxon>Vicinamibacteraceae</taxon>
        <taxon>Luteitalea</taxon>
    </lineage>
</organism>